<dbReference type="Gene3D" id="1.25.10.10">
    <property type="entry name" value="Leucine-rich Repeat Variant"/>
    <property type="match status" value="1"/>
</dbReference>
<proteinExistence type="predicted"/>
<dbReference type="AlphaFoldDB" id="X6P653"/>
<gene>
    <name evidence="2" type="ORF">RFI_03531</name>
</gene>
<dbReference type="InterPro" id="IPR016024">
    <property type="entry name" value="ARM-type_fold"/>
</dbReference>
<name>X6P653_RETFI</name>
<dbReference type="OrthoDB" id="63891at2759"/>
<sequence length="158" mass="18062">MSNEFLGEEADKAFLAMIHNISSNRSLSVLLQQSKHKCPPVRAKVAMYLEKLIEVIGPQIFEHREFEKLITVIGDFVNEGSINIRTHTKQIIARLYYLSPKAKNPAFSKDFLGTLKKSLAFQQYQKISQIVQQCTEDNTPDTTQTNDLTTNCKNQNER</sequence>
<dbReference type="InterPro" id="IPR011989">
    <property type="entry name" value="ARM-like"/>
</dbReference>
<evidence type="ECO:0000313" key="2">
    <source>
        <dbReference type="EMBL" id="ETO33569.1"/>
    </source>
</evidence>
<evidence type="ECO:0000313" key="3">
    <source>
        <dbReference type="Proteomes" id="UP000023152"/>
    </source>
</evidence>
<evidence type="ECO:0000256" key="1">
    <source>
        <dbReference type="SAM" id="MobiDB-lite"/>
    </source>
</evidence>
<keyword evidence="3" id="KW-1185">Reference proteome</keyword>
<reference evidence="2 3" key="1">
    <citation type="journal article" date="2013" name="Curr. Biol.">
        <title>The Genome of the Foraminiferan Reticulomyxa filosa.</title>
        <authorList>
            <person name="Glockner G."/>
            <person name="Hulsmann N."/>
            <person name="Schleicher M."/>
            <person name="Noegel A.A."/>
            <person name="Eichinger L."/>
            <person name="Gallinger C."/>
            <person name="Pawlowski J."/>
            <person name="Sierra R."/>
            <person name="Euteneuer U."/>
            <person name="Pillet L."/>
            <person name="Moustafa A."/>
            <person name="Platzer M."/>
            <person name="Groth M."/>
            <person name="Szafranski K."/>
            <person name="Schliwa M."/>
        </authorList>
    </citation>
    <scope>NUCLEOTIDE SEQUENCE [LARGE SCALE GENOMIC DNA]</scope>
</reference>
<dbReference type="EMBL" id="ASPP01003295">
    <property type="protein sequence ID" value="ETO33569.1"/>
    <property type="molecule type" value="Genomic_DNA"/>
</dbReference>
<feature type="compositionally biased region" description="Low complexity" evidence="1">
    <location>
        <begin position="137"/>
        <end position="151"/>
    </location>
</feature>
<evidence type="ECO:0008006" key="4">
    <source>
        <dbReference type="Google" id="ProtNLM"/>
    </source>
</evidence>
<feature type="region of interest" description="Disordered" evidence="1">
    <location>
        <begin position="137"/>
        <end position="158"/>
    </location>
</feature>
<protein>
    <recommendedName>
        <fullName evidence="4">CLASP N-terminal domain-containing protein</fullName>
    </recommendedName>
</protein>
<dbReference type="SUPFAM" id="SSF48371">
    <property type="entry name" value="ARM repeat"/>
    <property type="match status" value="1"/>
</dbReference>
<accession>X6P653</accession>
<comment type="caution">
    <text evidence="2">The sequence shown here is derived from an EMBL/GenBank/DDBJ whole genome shotgun (WGS) entry which is preliminary data.</text>
</comment>
<organism evidence="2 3">
    <name type="scientific">Reticulomyxa filosa</name>
    <dbReference type="NCBI Taxonomy" id="46433"/>
    <lineage>
        <taxon>Eukaryota</taxon>
        <taxon>Sar</taxon>
        <taxon>Rhizaria</taxon>
        <taxon>Retaria</taxon>
        <taxon>Foraminifera</taxon>
        <taxon>Monothalamids</taxon>
        <taxon>Reticulomyxidae</taxon>
        <taxon>Reticulomyxa</taxon>
    </lineage>
</organism>
<dbReference type="Proteomes" id="UP000023152">
    <property type="component" value="Unassembled WGS sequence"/>
</dbReference>